<dbReference type="NCBIfam" id="NF037996">
    <property type="entry name" value="B-4DMT"/>
    <property type="match status" value="1"/>
</dbReference>
<organism evidence="3 4">
    <name type="scientific">Gordonia otitidis (strain DSM 44809 / CCUG 52243 / JCM 12355 / NBRC 100426 / IFM 10032)</name>
    <dbReference type="NCBI Taxonomy" id="1108044"/>
    <lineage>
        <taxon>Bacteria</taxon>
        <taxon>Bacillati</taxon>
        <taxon>Actinomycetota</taxon>
        <taxon>Actinomycetes</taxon>
        <taxon>Mycobacteriales</taxon>
        <taxon>Gordoniaceae</taxon>
        <taxon>Gordonia</taxon>
    </lineage>
</organism>
<name>H5TNV3_GORO1</name>
<keyword evidence="4" id="KW-1185">Reference proteome</keyword>
<feature type="transmembrane region" description="Helical" evidence="2">
    <location>
        <begin position="99"/>
        <end position="119"/>
    </location>
</feature>
<dbReference type="AlphaFoldDB" id="H5TNV3"/>
<reference evidence="3" key="1">
    <citation type="submission" date="2012-02" db="EMBL/GenBank/DDBJ databases">
        <title>Whole genome shotgun sequence of Gordonia otitidis NBRC 100426.</title>
        <authorList>
            <person name="Yoshida I."/>
            <person name="Hosoyama A."/>
            <person name="Tsuchikane K."/>
            <person name="Katsumata H."/>
            <person name="Yamazaki S."/>
            <person name="Fujita N."/>
        </authorList>
    </citation>
    <scope>NUCLEOTIDE SEQUENCE [LARGE SCALE GENOMIC DNA]</scope>
    <source>
        <strain evidence="3">NBRC 100426</strain>
    </source>
</reference>
<dbReference type="Proteomes" id="UP000005038">
    <property type="component" value="Unassembled WGS sequence"/>
</dbReference>
<keyword evidence="2" id="KW-0812">Transmembrane</keyword>
<sequence length="203" mass="22292">MGWRETPPHSRVFEITSPMGKLSAMVSWLLRGVVMTAVHVVARVLLGIAVVQSPLHSTTWKTIAVAAVVFIALVWGGFDGIRDARAHPDPDDYDDLTIRWLKAGIFAGLVSCLICWILGRVGVQGISESSFFIEIIAGGSFIALLTYFPAFFGAAVGRWLTRRDQRKEQRRADEGNSRNADDDTTAFERIDDRPVAQSGAESS</sequence>
<keyword evidence="2" id="KW-0472">Membrane</keyword>
<keyword evidence="2" id="KW-1133">Transmembrane helix</keyword>
<feature type="compositionally biased region" description="Basic and acidic residues" evidence="1">
    <location>
        <begin position="166"/>
        <end position="194"/>
    </location>
</feature>
<feature type="transmembrane region" description="Helical" evidence="2">
    <location>
        <begin position="58"/>
        <end position="78"/>
    </location>
</feature>
<protein>
    <recommendedName>
        <fullName evidence="5">Transmembrane protein</fullName>
    </recommendedName>
</protein>
<dbReference type="EMBL" id="BAFB01000144">
    <property type="protein sequence ID" value="GAB35161.1"/>
    <property type="molecule type" value="Genomic_DNA"/>
</dbReference>
<comment type="caution">
    <text evidence="3">The sequence shown here is derived from an EMBL/GenBank/DDBJ whole genome shotgun (WGS) entry which is preliminary data.</text>
</comment>
<proteinExistence type="predicted"/>
<evidence type="ECO:0008006" key="5">
    <source>
        <dbReference type="Google" id="ProtNLM"/>
    </source>
</evidence>
<feature type="transmembrane region" description="Helical" evidence="2">
    <location>
        <begin position="28"/>
        <end position="52"/>
    </location>
</feature>
<evidence type="ECO:0000256" key="1">
    <source>
        <dbReference type="SAM" id="MobiDB-lite"/>
    </source>
</evidence>
<evidence type="ECO:0000256" key="2">
    <source>
        <dbReference type="SAM" id="Phobius"/>
    </source>
</evidence>
<evidence type="ECO:0000313" key="3">
    <source>
        <dbReference type="EMBL" id="GAB35161.1"/>
    </source>
</evidence>
<dbReference type="STRING" id="1108044.GOOTI_144_00330"/>
<accession>H5TNV3</accession>
<evidence type="ECO:0000313" key="4">
    <source>
        <dbReference type="Proteomes" id="UP000005038"/>
    </source>
</evidence>
<gene>
    <name evidence="3" type="ORF">GOOTI_144_00330</name>
</gene>
<feature type="transmembrane region" description="Helical" evidence="2">
    <location>
        <begin position="131"/>
        <end position="161"/>
    </location>
</feature>
<feature type="region of interest" description="Disordered" evidence="1">
    <location>
        <begin position="166"/>
        <end position="203"/>
    </location>
</feature>
<dbReference type="InterPro" id="IPR047958">
    <property type="entry name" value="B-4DMT-like"/>
</dbReference>